<accession>A0AAN7A6S8</accession>
<evidence type="ECO:0000256" key="1">
    <source>
        <dbReference type="SAM" id="MobiDB-lite"/>
    </source>
</evidence>
<dbReference type="Pfam" id="PF20174">
    <property type="entry name" value="DUF6540"/>
    <property type="match status" value="1"/>
</dbReference>
<name>A0AAN7A6S8_9PEZI</name>
<dbReference type="EMBL" id="MU866237">
    <property type="protein sequence ID" value="KAK4175390.1"/>
    <property type="molecule type" value="Genomic_DNA"/>
</dbReference>
<protein>
    <submittedName>
        <fullName evidence="2">Uncharacterized protein</fullName>
    </submittedName>
</protein>
<evidence type="ECO:0000313" key="2">
    <source>
        <dbReference type="EMBL" id="KAK4175390.1"/>
    </source>
</evidence>
<keyword evidence="3" id="KW-1185">Reference proteome</keyword>
<dbReference type="Proteomes" id="UP001302321">
    <property type="component" value="Unassembled WGS sequence"/>
</dbReference>
<feature type="compositionally biased region" description="Pro residues" evidence="1">
    <location>
        <begin position="1"/>
        <end position="12"/>
    </location>
</feature>
<evidence type="ECO:0000313" key="3">
    <source>
        <dbReference type="Proteomes" id="UP001302321"/>
    </source>
</evidence>
<reference evidence="2" key="1">
    <citation type="journal article" date="2023" name="Mol. Phylogenet. Evol.">
        <title>Genome-scale phylogeny and comparative genomics of the fungal order Sordariales.</title>
        <authorList>
            <person name="Hensen N."/>
            <person name="Bonometti L."/>
            <person name="Westerberg I."/>
            <person name="Brannstrom I.O."/>
            <person name="Guillou S."/>
            <person name="Cros-Aarteil S."/>
            <person name="Calhoun S."/>
            <person name="Haridas S."/>
            <person name="Kuo A."/>
            <person name="Mondo S."/>
            <person name="Pangilinan J."/>
            <person name="Riley R."/>
            <person name="LaButti K."/>
            <person name="Andreopoulos B."/>
            <person name="Lipzen A."/>
            <person name="Chen C."/>
            <person name="Yan M."/>
            <person name="Daum C."/>
            <person name="Ng V."/>
            <person name="Clum A."/>
            <person name="Steindorff A."/>
            <person name="Ohm R.A."/>
            <person name="Martin F."/>
            <person name="Silar P."/>
            <person name="Natvig D.O."/>
            <person name="Lalanne C."/>
            <person name="Gautier V."/>
            <person name="Ament-Velasquez S.L."/>
            <person name="Kruys A."/>
            <person name="Hutchinson M.I."/>
            <person name="Powell A.J."/>
            <person name="Barry K."/>
            <person name="Miller A.N."/>
            <person name="Grigoriev I.V."/>
            <person name="Debuchy R."/>
            <person name="Gladieux P."/>
            <person name="Hiltunen Thoren M."/>
            <person name="Johannesson H."/>
        </authorList>
    </citation>
    <scope>NUCLEOTIDE SEQUENCE</scope>
    <source>
        <strain evidence="2">CBS 892.96</strain>
    </source>
</reference>
<sequence>MLPPPSPPPLPHPGLLQTPASKHAPEQKPNTSLYVPTTGPPNSVSLSLLIYNGWPFANHWEYYTASPIDPNIGVVMQAAGNVRKGFWLEIKRGWDISLPEQKPDQIIGLGWVAGTLVEPLETVFRVGEDVVIEQEPKCQLERMLFKVPAPGKTLRDVIDDHVSLTGCLAEPRANNMQIDRRVRIMQRNCQTWVVETSELLVKEGILEQQVMDYLLANKQY</sequence>
<feature type="region of interest" description="Disordered" evidence="1">
    <location>
        <begin position="1"/>
        <end position="37"/>
    </location>
</feature>
<organism evidence="2 3">
    <name type="scientific">Triangularia setosa</name>
    <dbReference type="NCBI Taxonomy" id="2587417"/>
    <lineage>
        <taxon>Eukaryota</taxon>
        <taxon>Fungi</taxon>
        <taxon>Dikarya</taxon>
        <taxon>Ascomycota</taxon>
        <taxon>Pezizomycotina</taxon>
        <taxon>Sordariomycetes</taxon>
        <taxon>Sordariomycetidae</taxon>
        <taxon>Sordariales</taxon>
        <taxon>Podosporaceae</taxon>
        <taxon>Triangularia</taxon>
    </lineage>
</organism>
<comment type="caution">
    <text evidence="2">The sequence shown here is derived from an EMBL/GenBank/DDBJ whole genome shotgun (WGS) entry which is preliminary data.</text>
</comment>
<reference evidence="2" key="2">
    <citation type="submission" date="2023-05" db="EMBL/GenBank/DDBJ databases">
        <authorList>
            <consortium name="Lawrence Berkeley National Laboratory"/>
            <person name="Steindorff A."/>
            <person name="Hensen N."/>
            <person name="Bonometti L."/>
            <person name="Westerberg I."/>
            <person name="Brannstrom I.O."/>
            <person name="Guillou S."/>
            <person name="Cros-Aarteil S."/>
            <person name="Calhoun S."/>
            <person name="Haridas S."/>
            <person name="Kuo A."/>
            <person name="Mondo S."/>
            <person name="Pangilinan J."/>
            <person name="Riley R."/>
            <person name="Labutti K."/>
            <person name="Andreopoulos B."/>
            <person name="Lipzen A."/>
            <person name="Chen C."/>
            <person name="Yanf M."/>
            <person name="Daum C."/>
            <person name="Ng V."/>
            <person name="Clum A."/>
            <person name="Ohm R."/>
            <person name="Martin F."/>
            <person name="Silar P."/>
            <person name="Natvig D."/>
            <person name="Lalanne C."/>
            <person name="Gautier V."/>
            <person name="Ament-Velasquez S.L."/>
            <person name="Kruys A."/>
            <person name="Hutchinson M.I."/>
            <person name="Powell A.J."/>
            <person name="Barry K."/>
            <person name="Miller A.N."/>
            <person name="Grigoriev I.V."/>
            <person name="Debuchy R."/>
            <person name="Gladieux P."/>
            <person name="Thoren M.H."/>
            <person name="Johannesson H."/>
        </authorList>
    </citation>
    <scope>NUCLEOTIDE SEQUENCE</scope>
    <source>
        <strain evidence="2">CBS 892.96</strain>
    </source>
</reference>
<dbReference type="AlphaFoldDB" id="A0AAN7A6S8"/>
<proteinExistence type="predicted"/>
<gene>
    <name evidence="2" type="ORF">QBC36DRAFT_331633</name>
</gene>
<feature type="compositionally biased region" description="Polar residues" evidence="1">
    <location>
        <begin position="28"/>
        <end position="37"/>
    </location>
</feature>
<dbReference type="InterPro" id="IPR046670">
    <property type="entry name" value="DUF6540"/>
</dbReference>